<evidence type="ECO:0000256" key="2">
    <source>
        <dbReference type="ARBA" id="ARBA00016337"/>
    </source>
</evidence>
<dbReference type="EMBL" id="UGQL01000001">
    <property type="protein sequence ID" value="STZ27633.1"/>
    <property type="molecule type" value="Genomic_DNA"/>
</dbReference>
<dbReference type="InterPro" id="IPR024932">
    <property type="entry name" value="ApbE"/>
</dbReference>
<keyword evidence="6 10" id="KW-0274">FAD</keyword>
<dbReference type="EC" id="2.7.1.180" evidence="1 10"/>
<keyword evidence="12" id="KW-0449">Lipoprotein</keyword>
<evidence type="ECO:0000256" key="5">
    <source>
        <dbReference type="ARBA" id="ARBA00022723"/>
    </source>
</evidence>
<reference evidence="12 13" key="1">
    <citation type="submission" date="2018-06" db="EMBL/GenBank/DDBJ databases">
        <authorList>
            <consortium name="Pathogen Informatics"/>
            <person name="Doyle S."/>
        </authorList>
    </citation>
    <scope>NUCLEOTIDE SEQUENCE [LARGE SCALE GENOMIC DNA]</scope>
    <source>
        <strain evidence="12 13">NCTC11179</strain>
    </source>
</reference>
<comment type="catalytic activity">
    <reaction evidence="9 10">
        <text>L-threonyl-[protein] + FAD = FMN-L-threonyl-[protein] + AMP + H(+)</text>
        <dbReference type="Rhea" id="RHEA:36847"/>
        <dbReference type="Rhea" id="RHEA-COMP:11060"/>
        <dbReference type="Rhea" id="RHEA-COMP:11061"/>
        <dbReference type="ChEBI" id="CHEBI:15378"/>
        <dbReference type="ChEBI" id="CHEBI:30013"/>
        <dbReference type="ChEBI" id="CHEBI:57692"/>
        <dbReference type="ChEBI" id="CHEBI:74257"/>
        <dbReference type="ChEBI" id="CHEBI:456215"/>
        <dbReference type="EC" id="2.7.1.180"/>
    </reaction>
</comment>
<evidence type="ECO:0000256" key="9">
    <source>
        <dbReference type="ARBA" id="ARBA00048540"/>
    </source>
</evidence>
<evidence type="ECO:0000313" key="13">
    <source>
        <dbReference type="Proteomes" id="UP000255024"/>
    </source>
</evidence>
<dbReference type="RefSeq" id="WP_115090535.1">
    <property type="nucleotide sequence ID" value="NZ_CP068107.1"/>
</dbReference>
<evidence type="ECO:0000256" key="11">
    <source>
        <dbReference type="PIRSR" id="PIRSR006268-2"/>
    </source>
</evidence>
<comment type="similarity">
    <text evidence="10">Belongs to the ApbE family.</text>
</comment>
<comment type="cofactor">
    <cofactor evidence="11">
        <name>Mg(2+)</name>
        <dbReference type="ChEBI" id="CHEBI:18420"/>
    </cofactor>
    <cofactor evidence="11">
        <name>Mn(2+)</name>
        <dbReference type="ChEBI" id="CHEBI:29035"/>
    </cofactor>
    <text evidence="11">Magnesium. Can also use manganese.</text>
</comment>
<dbReference type="Gene3D" id="3.10.520.10">
    <property type="entry name" value="ApbE-like domains"/>
    <property type="match status" value="1"/>
</dbReference>
<dbReference type="Proteomes" id="UP000255024">
    <property type="component" value="Unassembled WGS sequence"/>
</dbReference>
<dbReference type="AlphaFoldDB" id="A0A378RKQ3"/>
<sequence>MSSIFSRAFFLMGCNFDVTIVADQLEVAQALIDGAIAEMKRIEYLLSEWMPDTPVSIVNAHAGMQPVQVPEELLELTARALNFSKLTEGAFDITMAGLNQIWTYDGTMKKLPSFAELKVAIQHVGYQKIQLDRANQTLFLAQKKMKIGFGSIGKAYAADCAKAFLMQHGVRAGIVNASGDMAAWGTQPDGKPWSVGIVNPLNKAKVFATFPLENSAVVTSGTYEKYAVIGDKKYSHIIDPRTGMPTTEIASVTVFAPKAELANGISTSIAVMGIETGLHLINQIPSASCVIVDHKANLFTSNNIKTNTI</sequence>
<dbReference type="PANTHER" id="PTHR30040:SF2">
    <property type="entry name" value="FAD:PROTEIN FMN TRANSFERASE"/>
    <property type="match status" value="1"/>
</dbReference>
<dbReference type="PIRSF" id="PIRSF006268">
    <property type="entry name" value="ApbE"/>
    <property type="match status" value="1"/>
</dbReference>
<evidence type="ECO:0000256" key="10">
    <source>
        <dbReference type="PIRNR" id="PIRNR006268"/>
    </source>
</evidence>
<keyword evidence="4 10" id="KW-0808">Transferase</keyword>
<dbReference type="GO" id="GO:0046872">
    <property type="term" value="F:metal ion binding"/>
    <property type="evidence" value="ECO:0007669"/>
    <property type="project" value="UniProtKB-UniRule"/>
</dbReference>
<keyword evidence="5 10" id="KW-0479">Metal-binding</keyword>
<evidence type="ECO:0000256" key="7">
    <source>
        <dbReference type="ARBA" id="ARBA00022842"/>
    </source>
</evidence>
<evidence type="ECO:0000256" key="3">
    <source>
        <dbReference type="ARBA" id="ARBA00022630"/>
    </source>
</evidence>
<dbReference type="SUPFAM" id="SSF143631">
    <property type="entry name" value="ApbE-like"/>
    <property type="match status" value="1"/>
</dbReference>
<evidence type="ECO:0000256" key="6">
    <source>
        <dbReference type="ARBA" id="ARBA00022827"/>
    </source>
</evidence>
<accession>A0A378RKQ3</accession>
<organism evidence="12 13">
    <name type="scientific">Myroides odoratus</name>
    <name type="common">Flavobacterium odoratum</name>
    <dbReference type="NCBI Taxonomy" id="256"/>
    <lineage>
        <taxon>Bacteria</taxon>
        <taxon>Pseudomonadati</taxon>
        <taxon>Bacteroidota</taxon>
        <taxon>Flavobacteriia</taxon>
        <taxon>Flavobacteriales</taxon>
        <taxon>Flavobacteriaceae</taxon>
        <taxon>Myroides</taxon>
    </lineage>
</organism>
<protein>
    <recommendedName>
        <fullName evidence="2 10">FAD:protein FMN transferase</fullName>
        <ecNumber evidence="1 10">2.7.1.180</ecNumber>
    </recommendedName>
    <alternativeName>
        <fullName evidence="8 10">Flavin transferase</fullName>
    </alternativeName>
</protein>
<dbReference type="PANTHER" id="PTHR30040">
    <property type="entry name" value="THIAMINE BIOSYNTHESIS LIPOPROTEIN APBE"/>
    <property type="match status" value="1"/>
</dbReference>
<dbReference type="InterPro" id="IPR003374">
    <property type="entry name" value="ApbE-like_sf"/>
</dbReference>
<keyword evidence="7 10" id="KW-0460">Magnesium</keyword>
<evidence type="ECO:0000313" key="12">
    <source>
        <dbReference type="EMBL" id="STZ27633.1"/>
    </source>
</evidence>
<keyword evidence="13" id="KW-1185">Reference proteome</keyword>
<gene>
    <name evidence="12" type="primary">apbE</name>
    <name evidence="12" type="ORF">NCTC11179_01169</name>
</gene>
<name>A0A378RKQ3_MYROD</name>
<proteinExistence type="inferred from homology"/>
<dbReference type="GO" id="GO:0016740">
    <property type="term" value="F:transferase activity"/>
    <property type="evidence" value="ECO:0007669"/>
    <property type="project" value="UniProtKB-UniRule"/>
</dbReference>
<feature type="binding site" evidence="11">
    <location>
        <position position="267"/>
    </location>
    <ligand>
        <name>Mg(2+)</name>
        <dbReference type="ChEBI" id="CHEBI:18420"/>
    </ligand>
</feature>
<evidence type="ECO:0000256" key="1">
    <source>
        <dbReference type="ARBA" id="ARBA00011955"/>
    </source>
</evidence>
<evidence type="ECO:0000256" key="4">
    <source>
        <dbReference type="ARBA" id="ARBA00022679"/>
    </source>
</evidence>
<dbReference type="Pfam" id="PF02424">
    <property type="entry name" value="ApbE"/>
    <property type="match status" value="1"/>
</dbReference>
<evidence type="ECO:0000256" key="8">
    <source>
        <dbReference type="ARBA" id="ARBA00031306"/>
    </source>
</evidence>
<keyword evidence="3 10" id="KW-0285">Flavoprotein</keyword>
<feature type="binding site" evidence="11">
    <location>
        <position position="151"/>
    </location>
    <ligand>
        <name>Mg(2+)</name>
        <dbReference type="ChEBI" id="CHEBI:18420"/>
    </ligand>
</feature>